<gene>
    <name evidence="2" type="ordered locus">Rpic12D_2690</name>
</gene>
<keyword evidence="1" id="KW-0812">Transmembrane</keyword>
<dbReference type="EMBL" id="CP001644">
    <property type="protein sequence ID" value="ACS63961.1"/>
    <property type="molecule type" value="Genomic_DNA"/>
</dbReference>
<dbReference type="HOGENOM" id="CLU_3188139_0_0_4"/>
<accession>C6BEE9</accession>
<dbReference type="STRING" id="428406.Rpic12D_2690"/>
<keyword evidence="1" id="KW-0472">Membrane</keyword>
<protein>
    <recommendedName>
        <fullName evidence="3">Transmembrane protein</fullName>
    </recommendedName>
</protein>
<dbReference type="KEGG" id="rpf:Rpic12D_2690"/>
<evidence type="ECO:0000313" key="2">
    <source>
        <dbReference type="EMBL" id="ACS63961.1"/>
    </source>
</evidence>
<organism evidence="2">
    <name type="scientific">Ralstonia pickettii (strain 12D)</name>
    <dbReference type="NCBI Taxonomy" id="428406"/>
    <lineage>
        <taxon>Bacteria</taxon>
        <taxon>Pseudomonadati</taxon>
        <taxon>Pseudomonadota</taxon>
        <taxon>Betaproteobacteria</taxon>
        <taxon>Burkholderiales</taxon>
        <taxon>Burkholderiaceae</taxon>
        <taxon>Ralstonia</taxon>
    </lineage>
</organism>
<evidence type="ECO:0000256" key="1">
    <source>
        <dbReference type="SAM" id="Phobius"/>
    </source>
</evidence>
<reference evidence="2" key="1">
    <citation type="submission" date="2009-06" db="EMBL/GenBank/DDBJ databases">
        <title>Complete sequence chromosome 1 of Ralstonia pickettii 12D.</title>
        <authorList>
            <consortium name="US DOE Joint Genome Institute"/>
            <person name="Lucas S."/>
            <person name="Copeland A."/>
            <person name="Lapidus A."/>
            <person name="Glavina del Rio T."/>
            <person name="Dalin E."/>
            <person name="Tice H."/>
            <person name="Bruce D."/>
            <person name="Goodwin L."/>
            <person name="Pitluck S."/>
            <person name="Sims D."/>
            <person name="Meincke L."/>
            <person name="Brettin T."/>
            <person name="Detter J.C."/>
            <person name="Han C."/>
            <person name="Larimer F."/>
            <person name="Land M."/>
            <person name="Hauser L."/>
            <person name="Kyrpides N."/>
            <person name="Ovchinnikova G."/>
            <person name="Marsh T."/>
            <person name="Richardson P."/>
        </authorList>
    </citation>
    <scope>NUCLEOTIDE SEQUENCE [LARGE SCALE GENOMIC DNA]</scope>
    <source>
        <strain evidence="2">12D</strain>
    </source>
</reference>
<evidence type="ECO:0008006" key="3">
    <source>
        <dbReference type="Google" id="ProtNLM"/>
    </source>
</evidence>
<sequence length="46" mass="4956">MKLTDKLLRFAASQENIDRVAMRFAIGVALLGVPVAIATIVAMIAR</sequence>
<name>C6BEE9_RALP1</name>
<keyword evidence="1" id="KW-1133">Transmembrane helix</keyword>
<proteinExistence type="predicted"/>
<dbReference type="AlphaFoldDB" id="C6BEE9"/>
<feature type="transmembrane region" description="Helical" evidence="1">
    <location>
        <begin position="20"/>
        <end position="45"/>
    </location>
</feature>